<dbReference type="InterPro" id="IPR016152">
    <property type="entry name" value="PTrfase/Anion_transptr"/>
</dbReference>
<comment type="caution">
    <text evidence="2">The sequence shown here is derived from an EMBL/GenBank/DDBJ whole genome shotgun (WGS) entry which is preliminary data.</text>
</comment>
<dbReference type="PROSITE" id="PS51094">
    <property type="entry name" value="PTS_EIIA_TYPE_2"/>
    <property type="match status" value="1"/>
</dbReference>
<dbReference type="PATRIC" id="fig|665952.3.peg.1696"/>
<dbReference type="Proteomes" id="UP000011747">
    <property type="component" value="Unassembled WGS sequence"/>
</dbReference>
<evidence type="ECO:0000313" key="2">
    <source>
        <dbReference type="EMBL" id="EHL78204.1"/>
    </source>
</evidence>
<evidence type="ECO:0000313" key="3">
    <source>
        <dbReference type="Proteomes" id="UP000011747"/>
    </source>
</evidence>
<dbReference type="AlphaFoldDB" id="G9QKY4"/>
<reference evidence="2 3" key="1">
    <citation type="submission" date="2011-09" db="EMBL/GenBank/DDBJ databases">
        <title>The Genome Sequence of Bacillus smithii 7_3_47FAA.</title>
        <authorList>
            <consortium name="The Broad Institute Genome Sequencing Platform"/>
            <person name="Earl A."/>
            <person name="Ward D."/>
            <person name="Feldgarden M."/>
            <person name="Gevers D."/>
            <person name="Daigneault M."/>
            <person name="Strauss J."/>
            <person name="Allen-Vercoe E."/>
            <person name="Young S.K."/>
            <person name="Zeng Q."/>
            <person name="Gargeya S."/>
            <person name="Fitzgerald M."/>
            <person name="Haas B."/>
            <person name="Abouelleil A."/>
            <person name="Alvarado L."/>
            <person name="Arachchi H.M."/>
            <person name="Berlin A."/>
            <person name="Brown A."/>
            <person name="Chapman S.B."/>
            <person name="Chen Z."/>
            <person name="Dunbar C."/>
            <person name="Freedman E."/>
            <person name="Gearin G."/>
            <person name="Goldberg J."/>
            <person name="Griggs A."/>
            <person name="Gujja S."/>
            <person name="Heiman D."/>
            <person name="Howarth C."/>
            <person name="Larson L."/>
            <person name="Lui A."/>
            <person name="MacDonald P.J.P."/>
            <person name="Montmayeur A."/>
            <person name="Murphy C."/>
            <person name="Neiman D."/>
            <person name="Pearson M."/>
            <person name="Priest M."/>
            <person name="Roberts A."/>
            <person name="Saif S."/>
            <person name="Shea T."/>
            <person name="Shenoy N."/>
            <person name="Sisk P."/>
            <person name="Stolte C."/>
            <person name="Sykes S."/>
            <person name="Wortman J."/>
            <person name="Nusbaum C."/>
            <person name="Birren B."/>
        </authorList>
    </citation>
    <scope>NUCLEOTIDE SEQUENCE [LARGE SCALE GENOMIC DNA]</scope>
    <source>
        <strain evidence="2 3">7_3_47FAA</strain>
    </source>
</reference>
<dbReference type="CDD" id="cd00211">
    <property type="entry name" value="PTS_IIA_fru"/>
    <property type="match status" value="1"/>
</dbReference>
<protein>
    <recommendedName>
        <fullName evidence="1">PTS EIIA type-2 domain-containing protein</fullName>
    </recommendedName>
</protein>
<dbReference type="InterPro" id="IPR002178">
    <property type="entry name" value="PTS_EIIA_type-2_dom"/>
</dbReference>
<sequence>MCGIYLDESLILTDLEVTDKEELLKMMGTNLMEKGLVKESFIKAIIEREKNYATGLPTKSVSVAIPHTDPEHVNKKAISLAILKKEVHFGIMGEKNAETPVKLVFMLAIDKKRSHVTFLQKLMEIFQNEEELNYLLSEENKTNIKNRLIHDLRVQKGEE</sequence>
<dbReference type="EMBL" id="ACWF01000087">
    <property type="protein sequence ID" value="EHL78204.1"/>
    <property type="molecule type" value="Genomic_DNA"/>
</dbReference>
<organism evidence="2 3">
    <name type="scientific">Bacillus smithii 7_3_47FAA</name>
    <dbReference type="NCBI Taxonomy" id="665952"/>
    <lineage>
        <taxon>Bacteria</taxon>
        <taxon>Bacillati</taxon>
        <taxon>Bacillota</taxon>
        <taxon>Bacilli</taxon>
        <taxon>Bacillales</taxon>
        <taxon>Bacillaceae</taxon>
        <taxon>Bacillus</taxon>
    </lineage>
</organism>
<keyword evidence="3" id="KW-1185">Reference proteome</keyword>
<dbReference type="SUPFAM" id="SSF55804">
    <property type="entry name" value="Phoshotransferase/anion transport protein"/>
    <property type="match status" value="1"/>
</dbReference>
<dbReference type="HOGENOM" id="CLU_072531_6_0_9"/>
<feature type="domain" description="PTS EIIA type-2" evidence="1">
    <location>
        <begin position="4"/>
        <end position="151"/>
    </location>
</feature>
<dbReference type="PANTHER" id="PTHR47738:SF3">
    <property type="entry name" value="PHOSPHOTRANSFERASE SYSTEM MANNITOL_FRUCTOSE-SPECIFIC IIA DOMAIN CONTAINING PROTEIN"/>
    <property type="match status" value="1"/>
</dbReference>
<dbReference type="GeneID" id="87580552"/>
<name>G9QKY4_9BACI</name>
<dbReference type="InterPro" id="IPR051541">
    <property type="entry name" value="PTS_SugarTrans_NitroReg"/>
</dbReference>
<dbReference type="RefSeq" id="WP_003354008.1">
    <property type="nucleotide sequence ID" value="NZ_JH414751.1"/>
</dbReference>
<gene>
    <name evidence="2" type="ORF">HMPREF1015_01823</name>
</gene>
<dbReference type="Pfam" id="PF00359">
    <property type="entry name" value="PTS_EIIA_2"/>
    <property type="match status" value="1"/>
</dbReference>
<proteinExistence type="predicted"/>
<evidence type="ECO:0000259" key="1">
    <source>
        <dbReference type="PROSITE" id="PS51094"/>
    </source>
</evidence>
<dbReference type="Gene3D" id="3.40.930.10">
    <property type="entry name" value="Mannitol-specific EII, Chain A"/>
    <property type="match status" value="1"/>
</dbReference>
<accession>G9QKY4</accession>
<dbReference type="PANTHER" id="PTHR47738">
    <property type="entry name" value="PTS SYSTEM FRUCTOSE-LIKE EIIA COMPONENT-RELATED"/>
    <property type="match status" value="1"/>
</dbReference>